<comment type="caution">
    <text evidence="2">The sequence shown here is derived from an EMBL/GenBank/DDBJ whole genome shotgun (WGS) entry which is preliminary data.</text>
</comment>
<dbReference type="AlphaFoldDB" id="A0AAV8UY90"/>
<keyword evidence="1" id="KW-0472">Membrane</keyword>
<dbReference type="InterPro" id="IPR003377">
    <property type="entry name" value="Cornichon"/>
</dbReference>
<dbReference type="GO" id="GO:0016192">
    <property type="term" value="P:vesicle-mediated transport"/>
    <property type="evidence" value="ECO:0007669"/>
    <property type="project" value="InterPro"/>
</dbReference>
<protein>
    <submittedName>
        <fullName evidence="2">Uncharacterized protein</fullName>
    </submittedName>
</protein>
<gene>
    <name evidence="2" type="ORF">NDN08_002537</name>
</gene>
<dbReference type="EMBL" id="JAMWBK010000004">
    <property type="protein sequence ID" value="KAJ8906037.1"/>
    <property type="molecule type" value="Genomic_DNA"/>
</dbReference>
<keyword evidence="1" id="KW-1133">Transmembrane helix</keyword>
<evidence type="ECO:0000256" key="1">
    <source>
        <dbReference type="SAM" id="Phobius"/>
    </source>
</evidence>
<keyword evidence="1" id="KW-0812">Transmembrane</keyword>
<reference evidence="2 3" key="1">
    <citation type="journal article" date="2023" name="Nat. Commun.">
        <title>Origin of minicircular mitochondrial genomes in red algae.</title>
        <authorList>
            <person name="Lee Y."/>
            <person name="Cho C.H."/>
            <person name="Lee Y.M."/>
            <person name="Park S.I."/>
            <person name="Yang J.H."/>
            <person name="West J.A."/>
            <person name="Bhattacharya D."/>
            <person name="Yoon H.S."/>
        </authorList>
    </citation>
    <scope>NUCLEOTIDE SEQUENCE [LARGE SCALE GENOMIC DNA]</scope>
    <source>
        <strain evidence="2 3">CCMP1338</strain>
        <tissue evidence="2">Whole cell</tissue>
    </source>
</reference>
<evidence type="ECO:0000313" key="3">
    <source>
        <dbReference type="Proteomes" id="UP001157974"/>
    </source>
</evidence>
<dbReference type="SMART" id="SM01398">
    <property type="entry name" value="Cornichon"/>
    <property type="match status" value="1"/>
</dbReference>
<name>A0AAV8UY90_9RHOD</name>
<dbReference type="Proteomes" id="UP001157974">
    <property type="component" value="Unassembled WGS sequence"/>
</dbReference>
<proteinExistence type="predicted"/>
<organism evidence="2 3">
    <name type="scientific">Rhodosorus marinus</name>
    <dbReference type="NCBI Taxonomy" id="101924"/>
    <lineage>
        <taxon>Eukaryota</taxon>
        <taxon>Rhodophyta</taxon>
        <taxon>Stylonematophyceae</taxon>
        <taxon>Stylonematales</taxon>
        <taxon>Stylonemataceae</taxon>
        <taxon>Rhodosorus</taxon>
    </lineage>
</organism>
<feature type="transmembrane region" description="Helical" evidence="1">
    <location>
        <begin position="98"/>
        <end position="117"/>
    </location>
</feature>
<dbReference type="Pfam" id="PF03311">
    <property type="entry name" value="Cornichon"/>
    <property type="match status" value="1"/>
</dbReference>
<evidence type="ECO:0000313" key="2">
    <source>
        <dbReference type="EMBL" id="KAJ8906037.1"/>
    </source>
</evidence>
<sequence length="134" mass="15055">MIVSVLLLSYLYSYLLFSDLQSDMMNPVELCERVNAMVEPQYMSSAVFLALLILRGQLLLAAVAIPVFASHFNISSMNLHRLDTTTILSTVSREKQMCALRLALLLVIFFYTIFELLKTVVGVQSHGHAWSILA</sequence>
<keyword evidence="3" id="KW-1185">Reference proteome</keyword>
<feature type="transmembrane region" description="Helical" evidence="1">
    <location>
        <begin position="42"/>
        <end position="69"/>
    </location>
</feature>
<accession>A0AAV8UY90</accession>